<name>A0ABZ2JTZ2_9BACT</name>
<feature type="region of interest" description="Disordered" evidence="1">
    <location>
        <begin position="55"/>
        <end position="112"/>
    </location>
</feature>
<proteinExistence type="predicted"/>
<keyword evidence="2" id="KW-0812">Transmembrane</keyword>
<protein>
    <submittedName>
        <fullName evidence="3">Uncharacterized protein</fullName>
    </submittedName>
</protein>
<feature type="compositionally biased region" description="Gly residues" evidence="1">
    <location>
        <begin position="75"/>
        <end position="89"/>
    </location>
</feature>
<keyword evidence="2" id="KW-0472">Membrane</keyword>
<evidence type="ECO:0000256" key="2">
    <source>
        <dbReference type="SAM" id="Phobius"/>
    </source>
</evidence>
<feature type="transmembrane region" description="Helical" evidence="2">
    <location>
        <begin position="20"/>
        <end position="37"/>
    </location>
</feature>
<evidence type="ECO:0000256" key="1">
    <source>
        <dbReference type="SAM" id="MobiDB-lite"/>
    </source>
</evidence>
<evidence type="ECO:0000313" key="4">
    <source>
        <dbReference type="Proteomes" id="UP001379533"/>
    </source>
</evidence>
<feature type="compositionally biased region" description="Gly residues" evidence="1">
    <location>
        <begin position="98"/>
        <end position="112"/>
    </location>
</feature>
<dbReference type="InterPro" id="IPR049802">
    <property type="entry name" value="RhsC-like_FIX"/>
</dbReference>
<keyword evidence="2" id="KW-1133">Transmembrane helix</keyword>
<accession>A0ABZ2JTZ2</accession>
<organism evidence="3 4">
    <name type="scientific">Pendulispora brunnea</name>
    <dbReference type="NCBI Taxonomy" id="2905690"/>
    <lineage>
        <taxon>Bacteria</taxon>
        <taxon>Pseudomonadati</taxon>
        <taxon>Myxococcota</taxon>
        <taxon>Myxococcia</taxon>
        <taxon>Myxococcales</taxon>
        <taxon>Sorangiineae</taxon>
        <taxon>Pendulisporaceae</taxon>
        <taxon>Pendulispora</taxon>
    </lineage>
</organism>
<evidence type="ECO:0000313" key="3">
    <source>
        <dbReference type="EMBL" id="WXA89943.1"/>
    </source>
</evidence>
<sequence>MGHLRGLLRDRRGVSAVEYGLILAAILLLVAAGYRLLGKDNSQATRHAEATLQGSDGYAAGGGNHDSKGGNANAPGGGADNAGTNGGDGQTASNDNAGNGGGGDKAGGGNGGGDKGGGGGFLSGVGNFFKGAILGDFGGDSGWSGLAGQVVVGFIPIAGQIADVRDTVAGIKAVVNGEPGGWTQLGGAAVAWIPGVGDLAKAGIKGARHADEVASAVAKGSDAAKGGDEVAGGIAKNVDEAAHLDMFRDGGSFLVPEGAYDKFIKGKPTVGRDDGQFMTTKGTIDKILKEANGDINVINQKLGTDFPPGTKLVRIDVPKPLDNGARLPTGKESGANEHFIPGGYTSGGIPEIVTNPIPSGNVNVTTIPLKP</sequence>
<dbReference type="EMBL" id="CP089982">
    <property type="protein sequence ID" value="WXA89943.1"/>
    <property type="molecule type" value="Genomic_DNA"/>
</dbReference>
<gene>
    <name evidence="3" type="ORF">LZC95_25990</name>
</gene>
<keyword evidence="4" id="KW-1185">Reference proteome</keyword>
<dbReference type="CDD" id="cd20746">
    <property type="entry name" value="FIX_Ntox15_NUC_DUF4112_RhsA-like"/>
    <property type="match status" value="1"/>
</dbReference>
<dbReference type="RefSeq" id="WP_394840556.1">
    <property type="nucleotide sequence ID" value="NZ_CP089982.1"/>
</dbReference>
<reference evidence="3 4" key="1">
    <citation type="submission" date="2021-12" db="EMBL/GenBank/DDBJ databases">
        <title>Discovery of the Pendulisporaceae a myxobacterial family with distinct sporulation behavior and unique specialized metabolism.</title>
        <authorList>
            <person name="Garcia R."/>
            <person name="Popoff A."/>
            <person name="Bader C.D."/>
            <person name="Loehr J."/>
            <person name="Walesch S."/>
            <person name="Walt C."/>
            <person name="Boldt J."/>
            <person name="Bunk B."/>
            <person name="Haeckl F.J.F.P.J."/>
            <person name="Gunesch A.P."/>
            <person name="Birkelbach J."/>
            <person name="Nuebel U."/>
            <person name="Pietschmann T."/>
            <person name="Bach T."/>
            <person name="Mueller R."/>
        </authorList>
    </citation>
    <scope>NUCLEOTIDE SEQUENCE [LARGE SCALE GENOMIC DNA]</scope>
    <source>
        <strain evidence="3 4">MSr12523</strain>
    </source>
</reference>
<dbReference type="Proteomes" id="UP001379533">
    <property type="component" value="Chromosome"/>
</dbReference>